<protein>
    <submittedName>
        <fullName evidence="2">Uncharacterized protein</fullName>
    </submittedName>
</protein>
<evidence type="ECO:0000313" key="2">
    <source>
        <dbReference type="EMBL" id="CZT20923.1"/>
    </source>
</evidence>
<accession>A0A2D3VJ55</accession>
<keyword evidence="3" id="KW-1185">Reference proteome</keyword>
<dbReference type="RefSeq" id="XP_023627812.1">
    <property type="nucleotide sequence ID" value="XM_023772044.1"/>
</dbReference>
<feature type="region of interest" description="Disordered" evidence="1">
    <location>
        <begin position="81"/>
        <end position="100"/>
    </location>
</feature>
<reference evidence="2 3" key="1">
    <citation type="submission" date="2016-03" db="EMBL/GenBank/DDBJ databases">
        <authorList>
            <person name="Ploux O."/>
        </authorList>
    </citation>
    <scope>NUCLEOTIDE SEQUENCE [LARGE SCALE GENOMIC DNA]</scope>
    <source>
        <strain evidence="2 3">URUG2</strain>
    </source>
</reference>
<organism evidence="2 3">
    <name type="scientific">Ramularia collo-cygni</name>
    <dbReference type="NCBI Taxonomy" id="112498"/>
    <lineage>
        <taxon>Eukaryota</taxon>
        <taxon>Fungi</taxon>
        <taxon>Dikarya</taxon>
        <taxon>Ascomycota</taxon>
        <taxon>Pezizomycotina</taxon>
        <taxon>Dothideomycetes</taxon>
        <taxon>Dothideomycetidae</taxon>
        <taxon>Mycosphaerellales</taxon>
        <taxon>Mycosphaerellaceae</taxon>
        <taxon>Ramularia</taxon>
    </lineage>
</organism>
<proteinExistence type="predicted"/>
<dbReference type="GeneID" id="35601912"/>
<evidence type="ECO:0000313" key="3">
    <source>
        <dbReference type="Proteomes" id="UP000225277"/>
    </source>
</evidence>
<gene>
    <name evidence="2" type="ORF">RCC_06783</name>
</gene>
<sequence>MIRPAGRNRRYCISPFQSASFAFLAYELDTASQPDGRWTKHIPPLLLRWPESRKVQCGQQRPGMGRNWPFAMQGYISPRKEQQKATKVAAGGDEKLSNPTPKDCESLIPDQHSAAISVTFLECGQSLSWASFSEKKEASMSWSPTNQIAAKMSETQPGAIIWLFGFGERERYHGTRKPWKRQKNICWRADAKRGQQVPWTSLGYGPYPGQ</sequence>
<name>A0A2D3VJ55_9PEZI</name>
<evidence type="ECO:0000256" key="1">
    <source>
        <dbReference type="SAM" id="MobiDB-lite"/>
    </source>
</evidence>
<dbReference type="EMBL" id="FJUY01000010">
    <property type="protein sequence ID" value="CZT20923.1"/>
    <property type="molecule type" value="Genomic_DNA"/>
</dbReference>
<dbReference type="AlphaFoldDB" id="A0A2D3VJ55"/>
<dbReference type="Proteomes" id="UP000225277">
    <property type="component" value="Unassembled WGS sequence"/>
</dbReference>